<dbReference type="Proteomes" id="UP000659047">
    <property type="component" value="Unassembled WGS sequence"/>
</dbReference>
<dbReference type="InterPro" id="IPR001537">
    <property type="entry name" value="SpoU_MeTrfase"/>
</dbReference>
<dbReference type="RefSeq" id="WP_238713902.1">
    <property type="nucleotide sequence ID" value="NZ_JAEPBH010000023.1"/>
</dbReference>
<comment type="function">
    <text evidence="5">Catalyzes the formation of 2'O-methylated cytidine (Cm32) or 2'O-methylated uridine (Um32) at position 32 in tRNA.</text>
</comment>
<feature type="domain" description="tRNA/rRNA methyltransferase SpoU type" evidence="6">
    <location>
        <begin position="3"/>
        <end position="152"/>
    </location>
</feature>
<evidence type="ECO:0000256" key="1">
    <source>
        <dbReference type="ARBA" id="ARBA00007228"/>
    </source>
</evidence>
<reference evidence="7" key="1">
    <citation type="submission" date="2021-01" db="EMBL/GenBank/DDBJ databases">
        <title>Intestinitalea alba gen. nov., sp. nov., a novel genus of the family Enterobacteriaceae, isolated from the gut of the plastic-eating mealworm Tenebrio molitor L.</title>
        <authorList>
            <person name="Yang Y."/>
        </authorList>
    </citation>
    <scope>NUCLEOTIDE SEQUENCE</scope>
    <source>
        <strain evidence="7">BIT-L3</strain>
    </source>
</reference>
<evidence type="ECO:0000313" key="7">
    <source>
        <dbReference type="EMBL" id="MBK4715687.1"/>
    </source>
</evidence>
<comment type="catalytic activity">
    <reaction evidence="5">
        <text>cytidine(32) in tRNA + S-adenosyl-L-methionine = 2'-O-methylcytidine(32) in tRNA + S-adenosyl-L-homocysteine + H(+)</text>
        <dbReference type="Rhea" id="RHEA:42932"/>
        <dbReference type="Rhea" id="RHEA-COMP:10288"/>
        <dbReference type="Rhea" id="RHEA-COMP:10289"/>
        <dbReference type="ChEBI" id="CHEBI:15378"/>
        <dbReference type="ChEBI" id="CHEBI:57856"/>
        <dbReference type="ChEBI" id="CHEBI:59789"/>
        <dbReference type="ChEBI" id="CHEBI:74495"/>
        <dbReference type="ChEBI" id="CHEBI:82748"/>
        <dbReference type="EC" id="2.1.1.200"/>
    </reaction>
</comment>
<comment type="subunit">
    <text evidence="5">Homodimer.</text>
</comment>
<dbReference type="GO" id="GO:0003723">
    <property type="term" value="F:RNA binding"/>
    <property type="evidence" value="ECO:0007669"/>
    <property type="project" value="InterPro"/>
</dbReference>
<dbReference type="EMBL" id="JAEPBH010000023">
    <property type="protein sequence ID" value="MBK4715687.1"/>
    <property type="molecule type" value="Genomic_DNA"/>
</dbReference>
<dbReference type="SUPFAM" id="SSF75217">
    <property type="entry name" value="alpha/beta knot"/>
    <property type="match status" value="1"/>
</dbReference>
<gene>
    <name evidence="5" type="primary">trmJ</name>
    <name evidence="7" type="ORF">JJB97_10155</name>
</gene>
<dbReference type="PANTHER" id="PTHR42786">
    <property type="entry name" value="TRNA/RRNA METHYLTRANSFERASE"/>
    <property type="match status" value="1"/>
</dbReference>
<dbReference type="InterPro" id="IPR029028">
    <property type="entry name" value="Alpha/beta_knot_MTases"/>
</dbReference>
<dbReference type="AlphaFoldDB" id="A0A8K0V277"/>
<keyword evidence="2 5" id="KW-0489">Methyltransferase</keyword>
<dbReference type="InterPro" id="IPR004384">
    <property type="entry name" value="RNA_MeTrfase_TrmJ/LasT"/>
</dbReference>
<dbReference type="Gene3D" id="3.40.1280.10">
    <property type="match status" value="1"/>
</dbReference>
<keyword evidence="5" id="KW-0819">tRNA processing</keyword>
<protein>
    <recommendedName>
        <fullName evidence="5">tRNA (cytidine/uridine-2'-O-)-methyltransferase TrmJ</fullName>
        <ecNumber evidence="5">2.1.1.200</ecNumber>
    </recommendedName>
    <alternativeName>
        <fullName evidence="5">tRNA (cytidine(32)/uridine(32)-2'-O)-methyltransferase</fullName>
    </alternativeName>
    <alternativeName>
        <fullName evidence="5">tRNA Cm32/Um32 methyltransferase</fullName>
    </alternativeName>
</protein>
<proteinExistence type="inferred from homology"/>
<evidence type="ECO:0000256" key="5">
    <source>
        <dbReference type="RuleBase" id="RU362024"/>
    </source>
</evidence>
<dbReference type="GO" id="GO:0160206">
    <property type="term" value="F:tRNA (cytidine(32)/uridine(32)-2'-O)-methyltransferase activity"/>
    <property type="evidence" value="ECO:0007669"/>
    <property type="project" value="UniProtKB-EC"/>
</dbReference>
<dbReference type="PIRSF" id="PIRSF004808">
    <property type="entry name" value="LasT"/>
    <property type="match status" value="1"/>
</dbReference>
<comment type="catalytic activity">
    <reaction evidence="5">
        <text>uridine(32) in tRNA + S-adenosyl-L-methionine = 2'-O-methyluridine(32) in tRNA + S-adenosyl-L-homocysteine + H(+)</text>
        <dbReference type="Rhea" id="RHEA:42936"/>
        <dbReference type="Rhea" id="RHEA-COMP:10107"/>
        <dbReference type="Rhea" id="RHEA-COMP:10290"/>
        <dbReference type="ChEBI" id="CHEBI:15378"/>
        <dbReference type="ChEBI" id="CHEBI:57856"/>
        <dbReference type="ChEBI" id="CHEBI:59789"/>
        <dbReference type="ChEBI" id="CHEBI:65315"/>
        <dbReference type="ChEBI" id="CHEBI:74478"/>
        <dbReference type="EC" id="2.1.1.200"/>
    </reaction>
</comment>
<name>A0A8K0V277_9ENTR</name>
<comment type="caution">
    <text evidence="7">The sequence shown here is derived from an EMBL/GenBank/DDBJ whole genome shotgun (WGS) entry which is preliminary data.</text>
</comment>
<evidence type="ECO:0000313" key="8">
    <source>
        <dbReference type="Proteomes" id="UP000659047"/>
    </source>
</evidence>
<keyword evidence="8" id="KW-1185">Reference proteome</keyword>
<dbReference type="InterPro" id="IPR029026">
    <property type="entry name" value="tRNA_m1G_MTases_N"/>
</dbReference>
<dbReference type="FunFam" id="3.40.1280.10:FF:000014">
    <property type="entry name" value="Predicted protein"/>
    <property type="match status" value="1"/>
</dbReference>
<keyword evidence="3 7" id="KW-0808">Transferase</keyword>
<dbReference type="NCBIfam" id="NF007752">
    <property type="entry name" value="PRK10433.1"/>
    <property type="match status" value="1"/>
</dbReference>
<dbReference type="Pfam" id="PF00588">
    <property type="entry name" value="SpoU_methylase"/>
    <property type="match status" value="1"/>
</dbReference>
<dbReference type="GO" id="GO:0002128">
    <property type="term" value="P:tRNA nucleoside ribose methylation"/>
    <property type="evidence" value="ECO:0007669"/>
    <property type="project" value="TreeGrafter"/>
</dbReference>
<evidence type="ECO:0000256" key="4">
    <source>
        <dbReference type="ARBA" id="ARBA00022691"/>
    </source>
</evidence>
<evidence type="ECO:0000256" key="3">
    <source>
        <dbReference type="ARBA" id="ARBA00022679"/>
    </source>
</evidence>
<evidence type="ECO:0000256" key="2">
    <source>
        <dbReference type="ARBA" id="ARBA00022603"/>
    </source>
</evidence>
<comment type="subcellular location">
    <subcellularLocation>
        <location evidence="5">Cytoplasm</location>
    </subcellularLocation>
</comment>
<dbReference type="GO" id="GO:0005829">
    <property type="term" value="C:cytosol"/>
    <property type="evidence" value="ECO:0007669"/>
    <property type="project" value="TreeGrafter"/>
</dbReference>
<organism evidence="7 8">
    <name type="scientific">Tenebrionibacter intestinalis</name>
    <dbReference type="NCBI Taxonomy" id="2799638"/>
    <lineage>
        <taxon>Bacteria</taxon>
        <taxon>Pseudomonadati</taxon>
        <taxon>Pseudomonadota</taxon>
        <taxon>Gammaproteobacteria</taxon>
        <taxon>Enterobacterales</taxon>
        <taxon>Enterobacteriaceae</taxon>
        <taxon>Tenebrionibacter/Tenebrionicola group</taxon>
        <taxon>Tenebrionibacter</taxon>
    </lineage>
</organism>
<keyword evidence="4 5" id="KW-0949">S-adenosyl-L-methionine</keyword>
<comment type="similarity">
    <text evidence="1">Belongs to the class IV-like SAM-binding methyltransferase superfamily. RNA methyltransferase TrmH family.</text>
</comment>
<evidence type="ECO:0000259" key="6">
    <source>
        <dbReference type="Pfam" id="PF00588"/>
    </source>
</evidence>
<dbReference type="NCBIfam" id="TIGR00050">
    <property type="entry name" value="rRNA_methyl_1"/>
    <property type="match status" value="1"/>
</dbReference>
<dbReference type="CDD" id="cd18093">
    <property type="entry name" value="SpoU-like_TrmJ"/>
    <property type="match status" value="1"/>
</dbReference>
<dbReference type="PANTHER" id="PTHR42786:SF1">
    <property type="entry name" value="TRNA (CYTIDINE_URIDINE-2'-O-)-METHYLTRANSFERASE TRMJ"/>
    <property type="match status" value="1"/>
</dbReference>
<accession>A0A8K0V277</accession>
<sequence length="228" mass="25268">MRLIIILVEPARAENVGAAARALKTMGFSELRIVGSEAHLQPAARYVAHGSTDIIENAQRYGELAEALHDVDFTVAITARSRARYRYYATPQQLLPLLEERRQWMSTAALVFGREDSGLTNEELELADVLTGIPMASDYPSLNLGQAVMVYCWQLASLAGVKAGNSAIADTGQLDALRRRISALLAKLAVADDRKMADWLQQRLGFLGQRDTVMLHRLLHDIEKKLPE</sequence>
<keyword evidence="5" id="KW-0963">Cytoplasm</keyword>
<dbReference type="EC" id="2.1.1.200" evidence="5"/>